<dbReference type="eggNOG" id="COG1502">
    <property type="taxonomic scope" value="Bacteria"/>
</dbReference>
<keyword evidence="3" id="KW-0444">Lipid biosynthesis</keyword>
<keyword evidence="2" id="KW-1003">Cell membrane</keyword>
<evidence type="ECO:0000256" key="2">
    <source>
        <dbReference type="ARBA" id="ARBA00022475"/>
    </source>
</evidence>
<name>A0A0A5G2W4_9BACI</name>
<gene>
    <name evidence="15" type="ORF">N783_12100</name>
</gene>
<evidence type="ECO:0000256" key="9">
    <source>
        <dbReference type="ARBA" id="ARBA00023136"/>
    </source>
</evidence>
<comment type="caution">
    <text evidence="15">The sequence shown here is derived from an EMBL/GenBank/DDBJ whole genome shotgun (WGS) entry which is preliminary data.</text>
</comment>
<keyword evidence="11" id="KW-1208">Phospholipid metabolism</keyword>
<dbReference type="FunFam" id="3.30.870.10:FF:000014">
    <property type="entry name" value="Cardiolipin synthase"/>
    <property type="match status" value="1"/>
</dbReference>
<evidence type="ECO:0000256" key="5">
    <source>
        <dbReference type="ARBA" id="ARBA00022692"/>
    </source>
</evidence>
<evidence type="ECO:0000256" key="13">
    <source>
        <dbReference type="SAM" id="Phobius"/>
    </source>
</evidence>
<reference evidence="15 16" key="1">
    <citation type="submission" date="2013-08" db="EMBL/GenBank/DDBJ databases">
        <authorList>
            <person name="Huang J."/>
            <person name="Wang G."/>
        </authorList>
    </citation>
    <scope>NUCLEOTIDE SEQUENCE [LARGE SCALE GENOMIC DNA]</scope>
    <source>
        <strain evidence="15 16">BH030004</strain>
    </source>
</reference>
<evidence type="ECO:0000259" key="14">
    <source>
        <dbReference type="PROSITE" id="PS50035"/>
    </source>
</evidence>
<dbReference type="InterPro" id="IPR001736">
    <property type="entry name" value="PLipase_D/transphosphatidylase"/>
</dbReference>
<comment type="subcellular location">
    <subcellularLocation>
        <location evidence="1">Cell membrane</location>
    </subcellularLocation>
</comment>
<dbReference type="EC" id="2.7.8.-" evidence="12"/>
<dbReference type="AlphaFoldDB" id="A0A0A5G2W4"/>
<dbReference type="PIRSF" id="PIRSF000850">
    <property type="entry name" value="Phospholipase_D_PSS"/>
    <property type="match status" value="1"/>
</dbReference>
<feature type="transmembrane region" description="Helical" evidence="13">
    <location>
        <begin position="6"/>
        <end position="24"/>
    </location>
</feature>
<dbReference type="STRING" id="1385511.GCA_000425225_00419"/>
<evidence type="ECO:0000256" key="4">
    <source>
        <dbReference type="ARBA" id="ARBA00022679"/>
    </source>
</evidence>
<dbReference type="GO" id="GO:0005886">
    <property type="term" value="C:plasma membrane"/>
    <property type="evidence" value="ECO:0007669"/>
    <property type="project" value="UniProtKB-SubCell"/>
</dbReference>
<evidence type="ECO:0000256" key="7">
    <source>
        <dbReference type="ARBA" id="ARBA00022989"/>
    </source>
</evidence>
<keyword evidence="5 13" id="KW-0812">Transmembrane</keyword>
<accession>A0A0A5G2W4</accession>
<sequence>MITVLIIISVLIFIVALLLIDFALGKRNHLKNLRFLDFSRTSGDYELYTSGDPLFKHMFEDIRNANQEINMIFFIVKTDPISQELMSLLKQKAEEGVKVRFMLDRIGSFRITPKVIKDLEQSGIEFSFCAKPKFPYLFYRSQRRNHRKITVIDGDFGYIGGFNVGKEYLGKDAELGNWRDYHLRLTGPVVNDLLTTFFDDWYLATKQNTNPKLPTNTTGNKDIEIVASDGGQLEDAFLTLINEAKEEIFIGTPYFIPSERLFQALLRALERGVDIKVIAPMKADHLLVKEAGIPYMDRLTKAGGEVYLFDMGFYHAKVIIVDKQLCDIGTANFDRRSLFLNKEVNTLIFNPRFVVDLRLAFLRDVQDSQNFKDHAEQHFNFGTKVRIGIAYFFRPLL</sequence>
<dbReference type="NCBIfam" id="TIGR04265">
    <property type="entry name" value="bac_cardiolipin"/>
    <property type="match status" value="1"/>
</dbReference>
<feature type="domain" description="PLD phosphodiesterase" evidence="14">
    <location>
        <begin position="141"/>
        <end position="168"/>
    </location>
</feature>
<proteinExistence type="predicted"/>
<dbReference type="GO" id="GO:0008808">
    <property type="term" value="F:cardiolipin synthase activity"/>
    <property type="evidence" value="ECO:0007669"/>
    <property type="project" value="UniProtKB-UniRule"/>
</dbReference>
<dbReference type="Proteomes" id="UP000030403">
    <property type="component" value="Unassembled WGS sequence"/>
</dbReference>
<feature type="domain" description="PLD phosphodiesterase" evidence="14">
    <location>
        <begin position="310"/>
        <end position="337"/>
    </location>
</feature>
<dbReference type="Pfam" id="PF13091">
    <property type="entry name" value="PLDc_2"/>
    <property type="match status" value="2"/>
</dbReference>
<keyword evidence="6" id="KW-0677">Repeat</keyword>
<keyword evidence="10" id="KW-0594">Phospholipid biosynthesis</keyword>
<evidence type="ECO:0000256" key="12">
    <source>
        <dbReference type="NCBIfam" id="TIGR04265"/>
    </source>
</evidence>
<evidence type="ECO:0000256" key="10">
    <source>
        <dbReference type="ARBA" id="ARBA00023209"/>
    </source>
</evidence>
<evidence type="ECO:0000256" key="6">
    <source>
        <dbReference type="ARBA" id="ARBA00022737"/>
    </source>
</evidence>
<keyword evidence="7 13" id="KW-1133">Transmembrane helix</keyword>
<protein>
    <recommendedName>
        <fullName evidence="12">Cardiolipin synthase</fullName>
        <ecNumber evidence="12">2.7.8.-</ecNumber>
    </recommendedName>
</protein>
<dbReference type="InterPro" id="IPR025202">
    <property type="entry name" value="PLD-like_dom"/>
</dbReference>
<keyword evidence="9 13" id="KW-0472">Membrane</keyword>
<keyword evidence="4" id="KW-0808">Transferase</keyword>
<dbReference type="PROSITE" id="PS50035">
    <property type="entry name" value="PLD"/>
    <property type="match status" value="2"/>
</dbReference>
<dbReference type="CDD" id="cd09112">
    <property type="entry name" value="PLDc_CLS_2"/>
    <property type="match status" value="1"/>
</dbReference>
<dbReference type="EMBL" id="AVPF01000031">
    <property type="protein sequence ID" value="KGX86384.1"/>
    <property type="molecule type" value="Genomic_DNA"/>
</dbReference>
<dbReference type="PANTHER" id="PTHR21248">
    <property type="entry name" value="CARDIOLIPIN SYNTHASE"/>
    <property type="match status" value="1"/>
</dbReference>
<evidence type="ECO:0000256" key="1">
    <source>
        <dbReference type="ARBA" id="ARBA00004236"/>
    </source>
</evidence>
<dbReference type="SMART" id="SM00155">
    <property type="entry name" value="PLDc"/>
    <property type="match status" value="2"/>
</dbReference>
<evidence type="ECO:0000313" key="16">
    <source>
        <dbReference type="Proteomes" id="UP000030403"/>
    </source>
</evidence>
<dbReference type="CDD" id="cd09110">
    <property type="entry name" value="PLDc_CLS_1"/>
    <property type="match status" value="1"/>
</dbReference>
<organism evidence="15 16">
    <name type="scientific">Pontibacillus marinus BH030004 = DSM 16465</name>
    <dbReference type="NCBI Taxonomy" id="1385511"/>
    <lineage>
        <taxon>Bacteria</taxon>
        <taxon>Bacillati</taxon>
        <taxon>Bacillota</taxon>
        <taxon>Bacilli</taxon>
        <taxon>Bacillales</taxon>
        <taxon>Bacillaceae</taxon>
        <taxon>Pontibacillus</taxon>
    </lineage>
</organism>
<keyword evidence="16" id="KW-1185">Reference proteome</keyword>
<dbReference type="SUPFAM" id="SSF56024">
    <property type="entry name" value="Phospholipase D/nuclease"/>
    <property type="match status" value="2"/>
</dbReference>
<dbReference type="OrthoDB" id="9762009at2"/>
<evidence type="ECO:0000256" key="8">
    <source>
        <dbReference type="ARBA" id="ARBA00023098"/>
    </source>
</evidence>
<dbReference type="RefSeq" id="WP_027447902.1">
    <property type="nucleotide sequence ID" value="NZ_AVPF01000031.1"/>
</dbReference>
<dbReference type="InterPro" id="IPR022924">
    <property type="entry name" value="Cardiolipin_synthase"/>
</dbReference>
<dbReference type="PANTHER" id="PTHR21248:SF7">
    <property type="entry name" value="MINOR CARDIOLIPIN SYNTHASE CLSB"/>
    <property type="match status" value="1"/>
</dbReference>
<evidence type="ECO:0000256" key="3">
    <source>
        <dbReference type="ARBA" id="ARBA00022516"/>
    </source>
</evidence>
<keyword evidence="8" id="KW-0443">Lipid metabolism</keyword>
<dbReference type="Gene3D" id="3.30.870.10">
    <property type="entry name" value="Endonuclease Chain A"/>
    <property type="match status" value="2"/>
</dbReference>
<evidence type="ECO:0000313" key="15">
    <source>
        <dbReference type="EMBL" id="KGX86384.1"/>
    </source>
</evidence>
<dbReference type="GO" id="GO:0032049">
    <property type="term" value="P:cardiolipin biosynthetic process"/>
    <property type="evidence" value="ECO:0007669"/>
    <property type="project" value="UniProtKB-UniRule"/>
</dbReference>
<evidence type="ECO:0000256" key="11">
    <source>
        <dbReference type="ARBA" id="ARBA00023264"/>
    </source>
</evidence>